<evidence type="ECO:0000256" key="4">
    <source>
        <dbReference type="ARBA" id="ARBA00013001"/>
    </source>
</evidence>
<dbReference type="InterPro" id="IPR029752">
    <property type="entry name" value="D-isomer_DH_CS1"/>
</dbReference>
<dbReference type="GO" id="GO:0006564">
    <property type="term" value="P:L-serine biosynthetic process"/>
    <property type="evidence" value="ECO:0007669"/>
    <property type="project" value="UniProtKB-ARBA"/>
</dbReference>
<dbReference type="GO" id="GO:0004617">
    <property type="term" value="F:phosphoglycerate dehydrogenase activity"/>
    <property type="evidence" value="ECO:0007669"/>
    <property type="project" value="UniProtKB-EC"/>
</dbReference>
<dbReference type="Pfam" id="PF22629">
    <property type="entry name" value="ACT_AHAS_ss"/>
    <property type="match status" value="1"/>
</dbReference>
<dbReference type="UniPathway" id="UPA00135">
    <property type="reaction ID" value="UER00196"/>
</dbReference>
<comment type="pathway">
    <text evidence="2">Amino-acid biosynthesis; L-serine biosynthesis; L-serine from 3-phospho-D-glycerate: step 1/3.</text>
</comment>
<dbReference type="PANTHER" id="PTHR10996:SF282">
    <property type="entry name" value="D-3-PHOSPHOGLYCERATE DEHYDROGENASE 1-RELATED"/>
    <property type="match status" value="1"/>
</dbReference>
<dbReference type="PROSITE" id="PS00670">
    <property type="entry name" value="D_2_HYDROXYACID_DH_2"/>
    <property type="match status" value="1"/>
</dbReference>
<evidence type="ECO:0000259" key="13">
    <source>
        <dbReference type="PROSITE" id="PS51671"/>
    </source>
</evidence>
<dbReference type="AlphaFoldDB" id="N1WFZ5"/>
<dbReference type="PROSITE" id="PS51671">
    <property type="entry name" value="ACT"/>
    <property type="match status" value="1"/>
</dbReference>
<evidence type="ECO:0000256" key="8">
    <source>
        <dbReference type="ARBA" id="ARBA00023027"/>
    </source>
</evidence>
<evidence type="ECO:0000256" key="11">
    <source>
        <dbReference type="ARBA" id="ARBA00048731"/>
    </source>
</evidence>
<feature type="domain" description="ACT" evidence="13">
    <location>
        <begin position="398"/>
        <end position="467"/>
    </location>
</feature>
<dbReference type="EMBL" id="AOHC02000055">
    <property type="protein sequence ID" value="EMY76054.1"/>
    <property type="molecule type" value="Genomic_DNA"/>
</dbReference>
<dbReference type="SUPFAM" id="SSF55021">
    <property type="entry name" value="ACT-like"/>
    <property type="match status" value="1"/>
</dbReference>
<dbReference type="Proteomes" id="UP000012313">
    <property type="component" value="Unassembled WGS sequence"/>
</dbReference>
<evidence type="ECO:0000256" key="5">
    <source>
        <dbReference type="ARBA" id="ARBA00013143"/>
    </source>
</evidence>
<dbReference type="SUPFAM" id="SSF52283">
    <property type="entry name" value="Formate/glycerate dehydrogenase catalytic domain-like"/>
    <property type="match status" value="1"/>
</dbReference>
<dbReference type="InterPro" id="IPR054480">
    <property type="entry name" value="AHAS_small-like_ACT"/>
</dbReference>
<dbReference type="STRING" id="1218598.LEP1GSC060_1911"/>
<evidence type="ECO:0000256" key="7">
    <source>
        <dbReference type="ARBA" id="ARBA00023002"/>
    </source>
</evidence>
<evidence type="ECO:0000256" key="2">
    <source>
        <dbReference type="ARBA" id="ARBA00005216"/>
    </source>
</evidence>
<sequence length="467" mass="51721">MKPKLFFQSISFSLFLSDFLLPIFMLITTREVKAKILPRGKVKTKIQFSENYTLETLVGTMISFPKDKINVLLLENVHQDAFDMFKKDGFNVRLLPAAFSEKELLNEIENIHVLGIRSKTNVTPIVLEKAKRLLTIGCFCIGTNQVDLSGAEKKGVPVFNAPYSNTRSVAELVISEVIMLARRVPDHIRNTHSGIWNKISKNCFEVRGKTIGIVGYGHIGSQVSVLAEAMGMKVIYFDVQAVLPLGNATPVESYEELLKNSDFISFHVPETPQTMNLYGKNEIEITKKGAYMINLSRGKVVDLEALAEGIKAGHIAGAGIDVFPEEPESNNDPFLTPMQNLPNVILTPHIGGSTEEAQRNIGSEVASKLLKFVNNGSTTFSVNFPNLEITPLPTGQYRILNVHRNQPGFLKDINSMVSAIGANISSQHLGTSAEIGYLSMVIDKSVGDELKEKIEKHPFSIKTRILY</sequence>
<dbReference type="InterPro" id="IPR036291">
    <property type="entry name" value="NAD(P)-bd_dom_sf"/>
</dbReference>
<comment type="catalytic activity">
    <reaction evidence="10">
        <text>(R)-2-hydroxyglutarate + NAD(+) = 2-oxoglutarate + NADH + H(+)</text>
        <dbReference type="Rhea" id="RHEA:49612"/>
        <dbReference type="ChEBI" id="CHEBI:15378"/>
        <dbReference type="ChEBI" id="CHEBI:15801"/>
        <dbReference type="ChEBI" id="CHEBI:16810"/>
        <dbReference type="ChEBI" id="CHEBI:57540"/>
        <dbReference type="ChEBI" id="CHEBI:57945"/>
        <dbReference type="EC" id="1.1.1.399"/>
    </reaction>
</comment>
<dbReference type="SUPFAM" id="SSF51735">
    <property type="entry name" value="NAD(P)-binding Rossmann-fold domains"/>
    <property type="match status" value="1"/>
</dbReference>
<keyword evidence="15" id="KW-1185">Reference proteome</keyword>
<proteinExistence type="inferred from homology"/>
<dbReference type="PROSITE" id="PS00671">
    <property type="entry name" value="D_2_HYDROXYACID_DH_3"/>
    <property type="match status" value="1"/>
</dbReference>
<dbReference type="PANTHER" id="PTHR10996">
    <property type="entry name" value="2-HYDROXYACID DEHYDROGENASE-RELATED"/>
    <property type="match status" value="1"/>
</dbReference>
<gene>
    <name evidence="14" type="primary">pdxB_2</name>
    <name evidence="14" type="ORF">LEP1GSC060_1911</name>
</gene>
<reference evidence="14" key="1">
    <citation type="submission" date="2013-03" db="EMBL/GenBank/DDBJ databases">
        <authorList>
            <person name="Harkins D.M."/>
            <person name="Durkin A.S."/>
            <person name="Brinkac L.M."/>
            <person name="Haft D.H."/>
            <person name="Selengut J.D."/>
            <person name="Sanka R."/>
            <person name="DePew J."/>
            <person name="Purushe J."/>
            <person name="Hartskeerl R.A."/>
            <person name="Ahmed A."/>
            <person name="van der Linden H."/>
            <person name="Goris M.G.A."/>
            <person name="Vinetz J.M."/>
            <person name="Sutton G.G."/>
            <person name="Nierman W.C."/>
            <person name="Fouts D.E."/>
        </authorList>
    </citation>
    <scope>NUCLEOTIDE SEQUENCE [LARGE SCALE GENOMIC DNA]</scope>
    <source>
        <strain evidence="14">ICFT</strain>
    </source>
</reference>
<dbReference type="CDD" id="cd12176">
    <property type="entry name" value="PGDH_3"/>
    <property type="match status" value="1"/>
</dbReference>
<evidence type="ECO:0000313" key="14">
    <source>
        <dbReference type="EMBL" id="EMY76054.1"/>
    </source>
</evidence>
<dbReference type="Pfam" id="PF00389">
    <property type="entry name" value="2-Hacid_dh"/>
    <property type="match status" value="1"/>
</dbReference>
<evidence type="ECO:0000256" key="3">
    <source>
        <dbReference type="ARBA" id="ARBA00005854"/>
    </source>
</evidence>
<dbReference type="InterPro" id="IPR050223">
    <property type="entry name" value="D-isomer_2-hydroxyacid_DH"/>
</dbReference>
<comment type="catalytic activity">
    <reaction evidence="11">
        <text>(2R)-3-phosphoglycerate + NAD(+) = 3-phosphooxypyruvate + NADH + H(+)</text>
        <dbReference type="Rhea" id="RHEA:12641"/>
        <dbReference type="ChEBI" id="CHEBI:15378"/>
        <dbReference type="ChEBI" id="CHEBI:18110"/>
        <dbReference type="ChEBI" id="CHEBI:57540"/>
        <dbReference type="ChEBI" id="CHEBI:57945"/>
        <dbReference type="ChEBI" id="CHEBI:58272"/>
        <dbReference type="EC" id="1.1.1.95"/>
    </reaction>
</comment>
<accession>N1WFZ5</accession>
<evidence type="ECO:0000256" key="1">
    <source>
        <dbReference type="ARBA" id="ARBA00003800"/>
    </source>
</evidence>
<dbReference type="PROSITE" id="PS00065">
    <property type="entry name" value="D_2_HYDROXYACID_DH_1"/>
    <property type="match status" value="1"/>
</dbReference>
<dbReference type="NCBIfam" id="NF008759">
    <property type="entry name" value="PRK11790.1"/>
    <property type="match status" value="1"/>
</dbReference>
<dbReference type="GO" id="GO:0047545">
    <property type="term" value="F:(S)-2-hydroxyglutarate dehydrogenase activity"/>
    <property type="evidence" value="ECO:0007669"/>
    <property type="project" value="UniProtKB-ARBA"/>
</dbReference>
<dbReference type="EC" id="1.1.1.399" evidence="4"/>
<dbReference type="CDD" id="cd04901">
    <property type="entry name" value="ACT_3PGDH"/>
    <property type="match status" value="1"/>
</dbReference>
<name>N1WFZ5_9LEPT</name>
<dbReference type="InterPro" id="IPR029753">
    <property type="entry name" value="D-isomer_DH_CS"/>
</dbReference>
<dbReference type="EC" id="1.1.1.95" evidence="5"/>
<dbReference type="Gene3D" id="3.40.50.720">
    <property type="entry name" value="NAD(P)-binding Rossmann-like Domain"/>
    <property type="match status" value="2"/>
</dbReference>
<dbReference type="Gene3D" id="3.30.70.260">
    <property type="match status" value="1"/>
</dbReference>
<dbReference type="GO" id="GO:0051287">
    <property type="term" value="F:NAD binding"/>
    <property type="evidence" value="ECO:0007669"/>
    <property type="project" value="InterPro"/>
</dbReference>
<dbReference type="FunFam" id="3.40.50.720:FF:000041">
    <property type="entry name" value="D-3-phosphoglycerate dehydrogenase"/>
    <property type="match status" value="1"/>
</dbReference>
<dbReference type="InterPro" id="IPR006139">
    <property type="entry name" value="D-isomer_2_OHA_DH_cat_dom"/>
</dbReference>
<dbReference type="InterPro" id="IPR002912">
    <property type="entry name" value="ACT_dom"/>
</dbReference>
<evidence type="ECO:0000256" key="6">
    <source>
        <dbReference type="ARBA" id="ARBA00021582"/>
    </source>
</evidence>
<evidence type="ECO:0000313" key="15">
    <source>
        <dbReference type="Proteomes" id="UP000012313"/>
    </source>
</evidence>
<protein>
    <recommendedName>
        <fullName evidence="6">D-3-phosphoglycerate dehydrogenase</fullName>
        <ecNumber evidence="4">1.1.1.399</ecNumber>
        <ecNumber evidence="5">1.1.1.95</ecNumber>
    </recommendedName>
    <alternativeName>
        <fullName evidence="9">2-oxoglutarate reductase</fullName>
    </alternativeName>
</protein>
<keyword evidence="8" id="KW-0520">NAD</keyword>
<dbReference type="InterPro" id="IPR045865">
    <property type="entry name" value="ACT-like_dom_sf"/>
</dbReference>
<dbReference type="InterPro" id="IPR006140">
    <property type="entry name" value="D-isomer_DH_NAD-bd"/>
</dbReference>
<comment type="similarity">
    <text evidence="3 12">Belongs to the D-isomer specific 2-hydroxyacid dehydrogenase family.</text>
</comment>
<comment type="caution">
    <text evidence="14">The sequence shown here is derived from an EMBL/GenBank/DDBJ whole genome shotgun (WGS) entry which is preliminary data.</text>
</comment>
<comment type="function">
    <text evidence="1">Catalyzes the reversible oxidation of 3-phospho-D-glycerate to 3-phosphonooxypyruvate, the first step of the phosphorylated L-serine biosynthesis pathway. Also catalyzes the reversible oxidation of 2-hydroxyglutarate to 2-oxoglutarate.</text>
</comment>
<evidence type="ECO:0000256" key="9">
    <source>
        <dbReference type="ARBA" id="ARBA00030455"/>
    </source>
</evidence>
<keyword evidence="7 12" id="KW-0560">Oxidoreductase</keyword>
<evidence type="ECO:0000256" key="10">
    <source>
        <dbReference type="ARBA" id="ARBA00048126"/>
    </source>
</evidence>
<organism evidence="14 15">
    <name type="scientific">Leptospira weilii serovar Ranarum str. ICFT</name>
    <dbReference type="NCBI Taxonomy" id="1218598"/>
    <lineage>
        <taxon>Bacteria</taxon>
        <taxon>Pseudomonadati</taxon>
        <taxon>Spirochaetota</taxon>
        <taxon>Spirochaetia</taxon>
        <taxon>Leptospirales</taxon>
        <taxon>Leptospiraceae</taxon>
        <taxon>Leptospira</taxon>
    </lineage>
</organism>
<dbReference type="Pfam" id="PF02826">
    <property type="entry name" value="2-Hacid_dh_C"/>
    <property type="match status" value="1"/>
</dbReference>
<dbReference type="FunFam" id="3.30.70.260:FF:000076">
    <property type="entry name" value="D-3-phosphoglycerate dehydrogenase"/>
    <property type="match status" value="1"/>
</dbReference>
<evidence type="ECO:0000256" key="12">
    <source>
        <dbReference type="RuleBase" id="RU003719"/>
    </source>
</evidence>